<organism evidence="1 2">
    <name type="scientific">Smittium culicis</name>
    <dbReference type="NCBI Taxonomy" id="133412"/>
    <lineage>
        <taxon>Eukaryota</taxon>
        <taxon>Fungi</taxon>
        <taxon>Fungi incertae sedis</taxon>
        <taxon>Zoopagomycota</taxon>
        <taxon>Kickxellomycotina</taxon>
        <taxon>Harpellomycetes</taxon>
        <taxon>Harpellales</taxon>
        <taxon>Legeriomycetaceae</taxon>
        <taxon>Smittium</taxon>
    </lineage>
</organism>
<accession>A0A1R1XBQ2</accession>
<proteinExistence type="predicted"/>
<dbReference type="Proteomes" id="UP000187283">
    <property type="component" value="Unassembled WGS sequence"/>
</dbReference>
<sequence>MGTMLATARSDGYCYVWDFYSLSLIRKLSYNSSSLNSICWSDTSEFIVAGNDEGQVILFDLRTDLVSCIHEFSSKINHTGFAPNSK</sequence>
<dbReference type="AlphaFoldDB" id="A0A1R1XBQ2"/>
<dbReference type="InterPro" id="IPR015943">
    <property type="entry name" value="WD40/YVTN_repeat-like_dom_sf"/>
</dbReference>
<evidence type="ECO:0000313" key="2">
    <source>
        <dbReference type="Proteomes" id="UP000187283"/>
    </source>
</evidence>
<dbReference type="SUPFAM" id="SSF50978">
    <property type="entry name" value="WD40 repeat-like"/>
    <property type="match status" value="1"/>
</dbReference>
<dbReference type="InterPro" id="IPR036322">
    <property type="entry name" value="WD40_repeat_dom_sf"/>
</dbReference>
<reference evidence="1 2" key="1">
    <citation type="submission" date="2017-01" db="EMBL/GenBank/DDBJ databases">
        <authorList>
            <person name="Mah S.A."/>
            <person name="Swanson W.J."/>
            <person name="Moy G.W."/>
            <person name="Vacquier V.D."/>
        </authorList>
    </citation>
    <scope>NUCLEOTIDE SEQUENCE [LARGE SCALE GENOMIC DNA]</scope>
    <source>
        <strain evidence="1 2">GSMNP</strain>
    </source>
</reference>
<dbReference type="EMBL" id="LSSN01004156">
    <property type="protein sequence ID" value="OMJ12043.1"/>
    <property type="molecule type" value="Genomic_DNA"/>
</dbReference>
<gene>
    <name evidence="1" type="ORF">AYI70_g9346</name>
</gene>
<comment type="caution">
    <text evidence="1">The sequence shown here is derived from an EMBL/GenBank/DDBJ whole genome shotgun (WGS) entry which is preliminary data.</text>
</comment>
<dbReference type="Gene3D" id="2.130.10.10">
    <property type="entry name" value="YVTN repeat-like/Quinoprotein amine dehydrogenase"/>
    <property type="match status" value="1"/>
</dbReference>
<dbReference type="OrthoDB" id="196858at2759"/>
<dbReference type="Pfam" id="PF00400">
    <property type="entry name" value="WD40"/>
    <property type="match status" value="2"/>
</dbReference>
<keyword evidence="2" id="KW-1185">Reference proteome</keyword>
<evidence type="ECO:0000313" key="1">
    <source>
        <dbReference type="EMBL" id="OMJ12043.1"/>
    </source>
</evidence>
<name>A0A1R1XBQ2_9FUNG</name>
<protein>
    <submittedName>
        <fullName evidence="1">Guanine nucleotide-binding protein subunit beta</fullName>
    </submittedName>
</protein>
<dbReference type="InterPro" id="IPR001680">
    <property type="entry name" value="WD40_rpt"/>
</dbReference>